<proteinExistence type="predicted"/>
<dbReference type="PRINTS" id="PR00180">
    <property type="entry name" value="CRETINALDHBP"/>
</dbReference>
<dbReference type="GO" id="GO:0016020">
    <property type="term" value="C:membrane"/>
    <property type="evidence" value="ECO:0007669"/>
    <property type="project" value="TreeGrafter"/>
</dbReference>
<dbReference type="AlphaFoldDB" id="A0A182JJ10"/>
<dbReference type="SMART" id="SM00516">
    <property type="entry name" value="SEC14"/>
    <property type="match status" value="1"/>
</dbReference>
<dbReference type="GO" id="GO:1902936">
    <property type="term" value="F:phosphatidylinositol bisphosphate binding"/>
    <property type="evidence" value="ECO:0007669"/>
    <property type="project" value="TreeGrafter"/>
</dbReference>
<dbReference type="Gene3D" id="1.10.8.20">
    <property type="entry name" value="N-terminal domain of phosphatidylinositol transfer protein sec14p"/>
    <property type="match status" value="1"/>
</dbReference>
<protein>
    <submittedName>
        <fullName evidence="2">Uncharacterized protein</fullName>
    </submittedName>
</protein>
<organism evidence="2">
    <name type="scientific">Anopheles atroparvus</name>
    <name type="common">European mosquito</name>
    <dbReference type="NCBI Taxonomy" id="41427"/>
    <lineage>
        <taxon>Eukaryota</taxon>
        <taxon>Metazoa</taxon>
        <taxon>Ecdysozoa</taxon>
        <taxon>Arthropoda</taxon>
        <taxon>Hexapoda</taxon>
        <taxon>Insecta</taxon>
        <taxon>Pterygota</taxon>
        <taxon>Neoptera</taxon>
        <taxon>Endopterygota</taxon>
        <taxon>Diptera</taxon>
        <taxon>Nematocera</taxon>
        <taxon>Culicoidea</taxon>
        <taxon>Culicidae</taxon>
        <taxon>Anophelinae</taxon>
        <taxon>Anopheles</taxon>
    </lineage>
</organism>
<dbReference type="VEuPathDB" id="VectorBase:AATE018975"/>
<dbReference type="InterPro" id="IPR011074">
    <property type="entry name" value="CRAL/TRIO_N_dom"/>
</dbReference>
<dbReference type="SMART" id="SM01100">
    <property type="entry name" value="CRAL_TRIO_N"/>
    <property type="match status" value="1"/>
</dbReference>
<dbReference type="Pfam" id="PF00650">
    <property type="entry name" value="CRAL_TRIO"/>
    <property type="match status" value="1"/>
</dbReference>
<dbReference type="EnsemblMetazoa" id="AATE018975-RA">
    <property type="protein sequence ID" value="AATE018975-PA.1"/>
    <property type="gene ID" value="AATE018975"/>
</dbReference>
<sequence>MDFADEINKRPLVYTPYRSTLDEDDLDVASAELHEDDDTRGPSLAQMREFIAKHPQIVRCRTDPVYLLRFLRYKKFNVTEACSMLVSTLAFSMRMRVLYGEEVDTFHPNVQGMMELGVMMPLGYDRHRRMVILNRVGAYPKTTSALMQMRLGAVVINTCLEQELTQVYGSVWIMDCSGMTMAHVGMWSLTELKMLADCVNDIVALMVKEIHLVQVPKMTWLLIDLVLPLLSPKIRERIKFHRTVDDLRSAVDPTILPSSYGGDHSLEKVNDEFRAIFDRQRRWFRLEDQSFLDLTIPAPGSTGTTTKRRNDESMVGSFRKLTVD</sequence>
<reference evidence="2" key="1">
    <citation type="submission" date="2022-08" db="UniProtKB">
        <authorList>
            <consortium name="EnsemblMetazoa"/>
        </authorList>
    </citation>
    <scope>IDENTIFICATION</scope>
    <source>
        <strain evidence="2">EBRO</strain>
    </source>
</reference>
<name>A0A182JJ10_ANOAO</name>
<dbReference type="InterPro" id="IPR036865">
    <property type="entry name" value="CRAL-TRIO_dom_sf"/>
</dbReference>
<dbReference type="InterPro" id="IPR001251">
    <property type="entry name" value="CRAL-TRIO_dom"/>
</dbReference>
<feature type="region of interest" description="Disordered" evidence="1">
    <location>
        <begin position="297"/>
        <end position="316"/>
    </location>
</feature>
<dbReference type="STRING" id="41427.A0A182JJ10"/>
<accession>A0A182JJ10</accession>
<dbReference type="PANTHER" id="PTHR10174:SF166">
    <property type="entry name" value="LD40136P"/>
    <property type="match status" value="1"/>
</dbReference>
<evidence type="ECO:0000256" key="1">
    <source>
        <dbReference type="SAM" id="MobiDB-lite"/>
    </source>
</evidence>
<dbReference type="PANTHER" id="PTHR10174">
    <property type="entry name" value="ALPHA-TOCOPHEROL TRANSFER PROTEIN-RELATED"/>
    <property type="match status" value="1"/>
</dbReference>
<dbReference type="SUPFAM" id="SSF46938">
    <property type="entry name" value="CRAL/TRIO N-terminal domain"/>
    <property type="match status" value="1"/>
</dbReference>
<evidence type="ECO:0000313" key="2">
    <source>
        <dbReference type="EnsemblMetazoa" id="AATE018975-PA.1"/>
    </source>
</evidence>
<dbReference type="InterPro" id="IPR036273">
    <property type="entry name" value="CRAL/TRIO_N_dom_sf"/>
</dbReference>
<dbReference type="CDD" id="cd00170">
    <property type="entry name" value="SEC14"/>
    <property type="match status" value="1"/>
</dbReference>
<dbReference type="SUPFAM" id="SSF52087">
    <property type="entry name" value="CRAL/TRIO domain"/>
    <property type="match status" value="1"/>
</dbReference>
<dbReference type="PROSITE" id="PS50191">
    <property type="entry name" value="CRAL_TRIO"/>
    <property type="match status" value="1"/>
</dbReference>
<dbReference type="Gene3D" id="3.40.525.10">
    <property type="entry name" value="CRAL-TRIO lipid binding domain"/>
    <property type="match status" value="1"/>
</dbReference>